<evidence type="ECO:0000256" key="2">
    <source>
        <dbReference type="ARBA" id="ARBA00023163"/>
    </source>
</evidence>
<keyword evidence="1" id="KW-0805">Transcription regulation</keyword>
<keyword evidence="2" id="KW-0804">Transcription</keyword>
<keyword evidence="6" id="KW-1185">Reference proteome</keyword>
<organism evidence="5 6">
    <name type="scientific">Platanthera zijinensis</name>
    <dbReference type="NCBI Taxonomy" id="2320716"/>
    <lineage>
        <taxon>Eukaryota</taxon>
        <taxon>Viridiplantae</taxon>
        <taxon>Streptophyta</taxon>
        <taxon>Embryophyta</taxon>
        <taxon>Tracheophyta</taxon>
        <taxon>Spermatophyta</taxon>
        <taxon>Magnoliopsida</taxon>
        <taxon>Liliopsida</taxon>
        <taxon>Asparagales</taxon>
        <taxon>Orchidaceae</taxon>
        <taxon>Orchidoideae</taxon>
        <taxon>Orchideae</taxon>
        <taxon>Orchidinae</taxon>
        <taxon>Platanthera</taxon>
    </lineage>
</organism>
<dbReference type="InterPro" id="IPR005202">
    <property type="entry name" value="TF_GRAS"/>
</dbReference>
<comment type="caution">
    <text evidence="5">The sequence shown here is derived from an EMBL/GenBank/DDBJ whole genome shotgun (WGS) entry which is preliminary data.</text>
</comment>
<comment type="similarity">
    <text evidence="3">Belongs to the GRAS family.</text>
</comment>
<protein>
    <submittedName>
        <fullName evidence="5">Scarecrow-like protein 32</fullName>
    </submittedName>
</protein>
<dbReference type="Proteomes" id="UP001418222">
    <property type="component" value="Unassembled WGS sequence"/>
</dbReference>
<feature type="region of interest" description="VHIID" evidence="3">
    <location>
        <begin position="139"/>
        <end position="204"/>
    </location>
</feature>
<name>A0AAP0FXK8_9ASPA</name>
<accession>A0AAP0FXK8</accession>
<dbReference type="Pfam" id="PF03514">
    <property type="entry name" value="GRAS"/>
    <property type="match status" value="1"/>
</dbReference>
<evidence type="ECO:0000313" key="5">
    <source>
        <dbReference type="EMBL" id="KAK8923526.1"/>
    </source>
</evidence>
<dbReference type="EMBL" id="JBBWWQ010000017">
    <property type="protein sequence ID" value="KAK8923526.1"/>
    <property type="molecule type" value="Genomic_DNA"/>
</dbReference>
<reference evidence="5 6" key="1">
    <citation type="journal article" date="2022" name="Nat. Plants">
        <title>Genomes of leafy and leafless Platanthera orchids illuminate the evolution of mycoheterotrophy.</title>
        <authorList>
            <person name="Li M.H."/>
            <person name="Liu K.W."/>
            <person name="Li Z."/>
            <person name="Lu H.C."/>
            <person name="Ye Q.L."/>
            <person name="Zhang D."/>
            <person name="Wang J.Y."/>
            <person name="Li Y.F."/>
            <person name="Zhong Z.M."/>
            <person name="Liu X."/>
            <person name="Yu X."/>
            <person name="Liu D.K."/>
            <person name="Tu X.D."/>
            <person name="Liu B."/>
            <person name="Hao Y."/>
            <person name="Liao X.Y."/>
            <person name="Jiang Y.T."/>
            <person name="Sun W.H."/>
            <person name="Chen J."/>
            <person name="Chen Y.Q."/>
            <person name="Ai Y."/>
            <person name="Zhai J.W."/>
            <person name="Wu S.S."/>
            <person name="Zhou Z."/>
            <person name="Hsiao Y.Y."/>
            <person name="Wu W.L."/>
            <person name="Chen Y.Y."/>
            <person name="Lin Y.F."/>
            <person name="Hsu J.L."/>
            <person name="Li C.Y."/>
            <person name="Wang Z.W."/>
            <person name="Zhao X."/>
            <person name="Zhong W.Y."/>
            <person name="Ma X.K."/>
            <person name="Ma L."/>
            <person name="Huang J."/>
            <person name="Chen G.Z."/>
            <person name="Huang M.Z."/>
            <person name="Huang L."/>
            <person name="Peng D.H."/>
            <person name="Luo Y.B."/>
            <person name="Zou S.Q."/>
            <person name="Chen S.P."/>
            <person name="Lan S."/>
            <person name="Tsai W.C."/>
            <person name="Van de Peer Y."/>
            <person name="Liu Z.J."/>
        </authorList>
    </citation>
    <scope>NUCLEOTIDE SEQUENCE [LARGE SCALE GENOMIC DNA]</scope>
    <source>
        <strain evidence="5">Lor287</strain>
    </source>
</reference>
<evidence type="ECO:0000256" key="1">
    <source>
        <dbReference type="ARBA" id="ARBA00023015"/>
    </source>
</evidence>
<dbReference type="PANTHER" id="PTHR31636">
    <property type="entry name" value="OSJNBA0084A10.13 PROTEIN-RELATED"/>
    <property type="match status" value="1"/>
</dbReference>
<evidence type="ECO:0000313" key="6">
    <source>
        <dbReference type="Proteomes" id="UP001418222"/>
    </source>
</evidence>
<dbReference type="PROSITE" id="PS50985">
    <property type="entry name" value="GRAS"/>
    <property type="match status" value="1"/>
</dbReference>
<feature type="region of interest" description="Disordered" evidence="4">
    <location>
        <begin position="1"/>
        <end position="23"/>
    </location>
</feature>
<comment type="caution">
    <text evidence="3">Lacks conserved residue(s) required for the propagation of feature annotation.</text>
</comment>
<feature type="region of interest" description="SAW" evidence="3">
    <location>
        <begin position="382"/>
        <end position="456"/>
    </location>
</feature>
<evidence type="ECO:0000256" key="3">
    <source>
        <dbReference type="PROSITE-ProRule" id="PRU01191"/>
    </source>
</evidence>
<proteinExistence type="inferred from homology"/>
<sequence>MMQFTESAAHGPPPPLHPTLRAWPDFPYNSSSSSSSNKSAGGQLSSLTNAACMEQLLAHCAHAIDTHDATLAQQLLWVLHNIAPPDGDSNQRLTAAFLRALVLRASRSSSSPCAALAAALSDVNHDSPLTPLSLSPVSLAAFIDLTPWHRFGFSAANAAITDAADSFPVLHLVDLSTTYSMQLPTLIESLAARPEGAPFLRVTVASPPESTSPPPTLDMPLEQLGARLVNFARSRNVSMEFRVVPSTPADGFESLLEHLRLHQLVTDPAAEALVINCHMMLHCTPDESAPPPETAQQTAAPIMLSSLRTMFLKALRALEPTVVVVVDEDADFTAGDVVGRLRAAFNYMWIPFDAVENLLPRGGEQRRRYEASVCWKIENSIAQEGAQRVERLETRSRWTQRMRGVGFRAVGFGEEAAGEVKSMLDEHSAGWGLKKDEEELILTWKGHDAVFASAWMPSSLR</sequence>
<evidence type="ECO:0000256" key="4">
    <source>
        <dbReference type="SAM" id="MobiDB-lite"/>
    </source>
</evidence>
<gene>
    <name evidence="5" type="primary">SCL32</name>
    <name evidence="5" type="ORF">KSP39_PZI019740</name>
</gene>
<dbReference type="AlphaFoldDB" id="A0AAP0FXK8"/>